<dbReference type="SUPFAM" id="SSF52172">
    <property type="entry name" value="CheY-like"/>
    <property type="match status" value="1"/>
</dbReference>
<dbReference type="GO" id="GO:0000160">
    <property type="term" value="P:phosphorelay signal transduction system"/>
    <property type="evidence" value="ECO:0007669"/>
    <property type="project" value="InterPro"/>
</dbReference>
<dbReference type="Proteomes" id="UP001238179">
    <property type="component" value="Chromosome"/>
</dbReference>
<dbReference type="KEGG" id="msil:METEAL_14120"/>
<evidence type="ECO:0000256" key="1">
    <source>
        <dbReference type="PROSITE-ProRule" id="PRU00169"/>
    </source>
</evidence>
<evidence type="ECO:0000259" key="3">
    <source>
        <dbReference type="PROSITE" id="PS50110"/>
    </source>
</evidence>
<evidence type="ECO:0000313" key="5">
    <source>
        <dbReference type="Proteomes" id="UP001238179"/>
    </source>
</evidence>
<proteinExistence type="predicted"/>
<feature type="domain" description="Response regulatory" evidence="3">
    <location>
        <begin position="277"/>
        <end position="393"/>
    </location>
</feature>
<protein>
    <recommendedName>
        <fullName evidence="3">Response regulatory domain-containing protein</fullName>
    </recommendedName>
</protein>
<dbReference type="RefSeq" id="WP_316415151.1">
    <property type="nucleotide sequence ID" value="NZ_AP027080.1"/>
</dbReference>
<feature type="region of interest" description="Disordered" evidence="2">
    <location>
        <begin position="251"/>
        <end position="275"/>
    </location>
</feature>
<evidence type="ECO:0000313" key="4">
    <source>
        <dbReference type="EMBL" id="BDU72238.1"/>
    </source>
</evidence>
<dbReference type="AlphaFoldDB" id="A0AA48GXM7"/>
<evidence type="ECO:0000256" key="2">
    <source>
        <dbReference type="SAM" id="MobiDB-lite"/>
    </source>
</evidence>
<dbReference type="Gene3D" id="3.40.50.2300">
    <property type="match status" value="1"/>
</dbReference>
<dbReference type="EMBL" id="AP027080">
    <property type="protein sequence ID" value="BDU72238.1"/>
    <property type="molecule type" value="Genomic_DNA"/>
</dbReference>
<accession>A0AA48GXM7</accession>
<comment type="caution">
    <text evidence="1">Lacks conserved residue(s) required for the propagation of feature annotation.</text>
</comment>
<keyword evidence="5" id="KW-1185">Reference proteome</keyword>
<reference evidence="5" key="1">
    <citation type="journal article" date="2023" name="Int. J. Syst. Evol. Microbiol.">
        <title>Mesoterricola silvestris gen. nov., sp. nov., Mesoterricola sediminis sp. nov., Geothrix oryzae sp. nov., Geothrix edaphica sp. nov., Geothrix rubra sp. nov., and Geothrix limicola sp. nov., six novel members of Acidobacteriota isolated from soils.</title>
        <authorList>
            <person name="Itoh H."/>
            <person name="Sugisawa Y."/>
            <person name="Mise K."/>
            <person name="Xu Z."/>
            <person name="Kuniyasu M."/>
            <person name="Ushijima N."/>
            <person name="Kawano K."/>
            <person name="Kobayashi E."/>
            <person name="Shiratori Y."/>
            <person name="Masuda Y."/>
            <person name="Senoo K."/>
        </authorList>
    </citation>
    <scope>NUCLEOTIDE SEQUENCE [LARGE SCALE GENOMIC DNA]</scope>
    <source>
        <strain evidence="5">W79</strain>
    </source>
</reference>
<organism evidence="4 5">
    <name type="scientific">Mesoterricola silvestris</name>
    <dbReference type="NCBI Taxonomy" id="2927979"/>
    <lineage>
        <taxon>Bacteria</taxon>
        <taxon>Pseudomonadati</taxon>
        <taxon>Acidobacteriota</taxon>
        <taxon>Holophagae</taxon>
        <taxon>Holophagales</taxon>
        <taxon>Holophagaceae</taxon>
        <taxon>Mesoterricola</taxon>
    </lineage>
</organism>
<sequence length="396" mass="42377">MTTHDQGQGGERFLRDAATILAYLEDLARTGTEAELLAEGHGSVAVRVEEAREAPPGFRVRPLPAGLGPGAAASLLFTLDGVRLLAPVTLLEGGAGGGWFSLPEAVGFADRRTRMRVHFGPREKATVTALEGFLGARGVTGPLLNLSLEGIRMRVDRAITVRGKAPLALGAATFPPGSRFPILRIDQLPYSPVLVCSGVLAHVSHGADGIQMGIRFVDLGDMEAQAIRQVLGRRLHKFNAGFPARGRREAPEKALVDVQRGEAPEDPPRDSRKDGRRILVALTDDLDRTILASSLRADGYRKVHEARSAAEALDHLKVFPMDVVILGETVGTLPAADFLARIRRRGGDHTPALLLASQVDVRTLALARTAQIEHVLPLGGDYGDGFRDILAGLLDT</sequence>
<dbReference type="PROSITE" id="PS50110">
    <property type="entry name" value="RESPONSE_REGULATORY"/>
    <property type="match status" value="1"/>
</dbReference>
<dbReference type="InterPro" id="IPR011006">
    <property type="entry name" value="CheY-like_superfamily"/>
</dbReference>
<gene>
    <name evidence="4" type="ORF">METEAL_14120</name>
</gene>
<dbReference type="InterPro" id="IPR001789">
    <property type="entry name" value="Sig_transdc_resp-reg_receiver"/>
</dbReference>
<name>A0AA48GXM7_9BACT</name>